<evidence type="ECO:0000313" key="2">
    <source>
        <dbReference type="Proteomes" id="UP000198525"/>
    </source>
</evidence>
<sequence length="351" mass="39636">MVATLSLTVRWRRLGAVALVILLGLAGCGGSGEGDAMLRDYQRQLAEALDLPAPEPEPPGNIGAFPERQARLFEVSETREGLLDVYALRECHITNLVAARNNQLGRVAPPSQRWIYELKLWRRLDACRDSEVAERLAEDDRARLERITRRKTRQLPLVSWNSLFDSEEWTGNFSRASSALEPSDTDPLDAQLEALRWLRRATLNQFEPDWTPESSTLEGHLKALRARPLTAELLRALLLAEQRLSEANALLVHRLDDSDACASLDEPGPSLKSRFQDRPARQWLSRLEMLAERWLTAVDALMASHVSPPDAVAEYRHRWLSLDNPVAPLPAYRSALAAHGRHWQRLAERCS</sequence>
<dbReference type="Pfam" id="PF11279">
    <property type="entry name" value="DUF3080"/>
    <property type="match status" value="1"/>
</dbReference>
<accession>A0A1G9DG56</accession>
<dbReference type="Proteomes" id="UP000198525">
    <property type="component" value="Unassembled WGS sequence"/>
</dbReference>
<keyword evidence="2" id="KW-1185">Reference proteome</keyword>
<protein>
    <recommendedName>
        <fullName evidence="3">DUF3080 domain-containing protein</fullName>
    </recommendedName>
</protein>
<organism evidence="1 2">
    <name type="scientific">Billgrantia gudaonensis</name>
    <dbReference type="NCBI Taxonomy" id="376427"/>
    <lineage>
        <taxon>Bacteria</taxon>
        <taxon>Pseudomonadati</taxon>
        <taxon>Pseudomonadota</taxon>
        <taxon>Gammaproteobacteria</taxon>
        <taxon>Oceanospirillales</taxon>
        <taxon>Halomonadaceae</taxon>
        <taxon>Billgrantia</taxon>
    </lineage>
</organism>
<dbReference type="RefSeq" id="WP_089688963.1">
    <property type="nucleotide sequence ID" value="NZ_FNES01000021.1"/>
</dbReference>
<gene>
    <name evidence="1" type="ORF">SAMN04487954_12156</name>
</gene>
<dbReference type="EMBL" id="FNES01000021">
    <property type="protein sequence ID" value="SDK62886.1"/>
    <property type="molecule type" value="Genomic_DNA"/>
</dbReference>
<proteinExistence type="predicted"/>
<evidence type="ECO:0000313" key="1">
    <source>
        <dbReference type="EMBL" id="SDK62886.1"/>
    </source>
</evidence>
<name>A0A1G9DG56_9GAMM</name>
<reference evidence="1 2" key="1">
    <citation type="submission" date="2016-10" db="EMBL/GenBank/DDBJ databases">
        <authorList>
            <person name="de Groot N.N."/>
        </authorList>
    </citation>
    <scope>NUCLEOTIDE SEQUENCE [LARGE SCALE GENOMIC DNA]</scope>
    <source>
        <strain evidence="1 2">CGMCC 1.6133</strain>
    </source>
</reference>
<dbReference type="STRING" id="376427.SAMN04487954_12156"/>
<evidence type="ECO:0008006" key="3">
    <source>
        <dbReference type="Google" id="ProtNLM"/>
    </source>
</evidence>
<dbReference type="AlphaFoldDB" id="A0A1G9DG56"/>
<dbReference type="OrthoDB" id="6997572at2"/>
<dbReference type="InterPro" id="IPR021431">
    <property type="entry name" value="DUF3080"/>
</dbReference>